<evidence type="ECO:0000313" key="10">
    <source>
        <dbReference type="Proteomes" id="UP000070412"/>
    </source>
</evidence>
<dbReference type="Gene3D" id="3.30.200.40">
    <property type="entry name" value="Scavenger mRNA decapping enzyme, N-terminal domain"/>
    <property type="match status" value="1"/>
</dbReference>
<comment type="catalytic activity">
    <reaction evidence="4 5">
        <text>a 5'-end (N(7)-methyl 5'-triphosphoguanosine)-ribonucleoside in mRNA + H2O = N(7)-methyl-GMP + a 5'-end diphospho-ribonucleoside in mRNA + 2 H(+)</text>
        <dbReference type="Rhea" id="RHEA:65388"/>
        <dbReference type="Rhea" id="RHEA-COMP:17165"/>
        <dbReference type="Rhea" id="RHEA-COMP:17167"/>
        <dbReference type="ChEBI" id="CHEBI:15377"/>
        <dbReference type="ChEBI" id="CHEBI:15378"/>
        <dbReference type="ChEBI" id="CHEBI:58285"/>
        <dbReference type="ChEBI" id="CHEBI:156461"/>
        <dbReference type="ChEBI" id="CHEBI:167616"/>
        <dbReference type="EC" id="3.6.1.59"/>
    </reaction>
</comment>
<comment type="function">
    <text evidence="5">Decapping scavenger enzyme that catalyzes the cleavage of a residual cap structure following the degradation of mRNAs by the 3'-&gt;5' exosome-mediated mRNA decay pathway.</text>
</comment>
<sequence>MDSLHKVLIDFDRNRKILENFQFIRILRCNSKAKQICLECLYENAVAILIIEKQPFDENLAPKMIDKLWHSCRDIQNLFWNDIYGSYLIDLLFDQDKEIDSSLQKFFMTIIHPASAKDVEKYLEHSVVMVNETFELYQRFTAPYIKRQLDQLGHLQWLYNIVDGKAECDRKIYEDDEFLIVKDLKWRNNTDQLSAIEKKEIYLNAIVKRRDLHSLRDLTQEHLKILERIDTKGREVIANRYSINEKELRVFLHYQPSFYHLHIHFNHIKNEHHGFQCERAHLLSAVIENIRLVPDYYQKVSIEFPLSDASELKFY</sequence>
<dbReference type="GO" id="GO:0140932">
    <property type="term" value="F:5'-(N(7)-methyl 5'-triphosphoguanosine)-[mRNA] diphosphatase activity"/>
    <property type="evidence" value="ECO:0007669"/>
    <property type="project" value="UniProtKB-EC"/>
</dbReference>
<dbReference type="SUPFAM" id="SSF102860">
    <property type="entry name" value="mRNA decapping enzyme DcpS N-terminal domain"/>
    <property type="match status" value="1"/>
</dbReference>
<evidence type="ECO:0000313" key="8">
    <source>
        <dbReference type="EMBL" id="KAF7495071.1"/>
    </source>
</evidence>
<dbReference type="PANTHER" id="PTHR12978:SF0">
    <property type="entry name" value="M7GPPPX DIPHOSPHATASE"/>
    <property type="match status" value="1"/>
</dbReference>
<evidence type="ECO:0000256" key="7">
    <source>
        <dbReference type="PIRSR" id="PIRSR028973-2"/>
    </source>
</evidence>
<reference evidence="10" key="1">
    <citation type="journal article" date="2020" name="PLoS Negl. Trop. Dis.">
        <title>High-quality nuclear genome for Sarcoptes scabiei-A critical resource for a neglected parasite.</title>
        <authorList>
            <person name="Korhonen P.K."/>
            <person name="Gasser R.B."/>
            <person name="Ma G."/>
            <person name="Wang T."/>
            <person name="Stroehlein A.J."/>
            <person name="Young N.D."/>
            <person name="Ang C.S."/>
            <person name="Fernando D.D."/>
            <person name="Lu H.C."/>
            <person name="Taylor S."/>
            <person name="Reynolds S.L."/>
            <person name="Mofiz E."/>
            <person name="Najaraj S.H."/>
            <person name="Gowda H."/>
            <person name="Madugundu A."/>
            <person name="Renuse S."/>
            <person name="Holt D."/>
            <person name="Pandey A."/>
            <person name="Papenfuss A.T."/>
            <person name="Fischer K."/>
        </authorList>
    </citation>
    <scope>NUCLEOTIDE SEQUENCE [LARGE SCALE GENOMIC DNA]</scope>
</reference>
<protein>
    <recommendedName>
        <fullName evidence="3 5">m7GpppX diphosphatase</fullName>
        <ecNumber evidence="2 5">3.6.1.59</ecNumber>
    </recommendedName>
</protein>
<dbReference type="GO" id="GO:0006397">
    <property type="term" value="P:mRNA processing"/>
    <property type="evidence" value="ECO:0007669"/>
    <property type="project" value="UniProtKB-KW"/>
</dbReference>
<dbReference type="EC" id="3.6.1.59" evidence="2 5"/>
<evidence type="ECO:0000256" key="1">
    <source>
        <dbReference type="ARBA" id="ARBA00010208"/>
    </source>
</evidence>
<keyword evidence="5" id="KW-0539">Nucleus</keyword>
<reference evidence="9" key="3">
    <citation type="submission" date="2022-06" db="UniProtKB">
        <authorList>
            <consortium name="EnsemblMetazoa"/>
        </authorList>
    </citation>
    <scope>IDENTIFICATION</scope>
</reference>
<evidence type="ECO:0000256" key="3">
    <source>
        <dbReference type="ARBA" id="ARBA00015636"/>
    </source>
</evidence>
<dbReference type="InterPro" id="IPR036265">
    <property type="entry name" value="HIT-like_sf"/>
</dbReference>
<dbReference type="GO" id="GO:0000932">
    <property type="term" value="C:P-body"/>
    <property type="evidence" value="ECO:0007669"/>
    <property type="project" value="TreeGrafter"/>
</dbReference>
<dbReference type="Gene3D" id="3.30.428.10">
    <property type="entry name" value="HIT-like"/>
    <property type="match status" value="1"/>
</dbReference>
<dbReference type="Proteomes" id="UP000070412">
    <property type="component" value="Unassembled WGS sequence"/>
</dbReference>
<dbReference type="OrthoDB" id="10264956at2759"/>
<dbReference type="InterPro" id="IPR011145">
    <property type="entry name" value="Scavenger_mRNA_decap_enz_N"/>
</dbReference>
<evidence type="ECO:0000313" key="9">
    <source>
        <dbReference type="EnsemblMetazoa" id="KAF7495071.1"/>
    </source>
</evidence>
<comment type="similarity">
    <text evidence="1 5">Belongs to the HIT family.</text>
</comment>
<comment type="subcellular location">
    <subcellularLocation>
        <location evidence="5">Nucleus</location>
    </subcellularLocation>
</comment>
<reference evidence="8" key="2">
    <citation type="submission" date="2020-01" db="EMBL/GenBank/DDBJ databases">
        <authorList>
            <person name="Korhonen P.K.K."/>
            <person name="Guangxu M.G."/>
            <person name="Wang T.W."/>
            <person name="Stroehlein A.J.S."/>
            <person name="Young N.D."/>
            <person name="Ang C.-S.A."/>
            <person name="Fernando D.W.F."/>
            <person name="Lu H.L."/>
            <person name="Taylor S.T."/>
            <person name="Ehtesham M.E.M."/>
            <person name="Najaraj S.H.N."/>
            <person name="Harsha G.H.G."/>
            <person name="Madugundu A.M."/>
            <person name="Renuse S.R."/>
            <person name="Holt D.H."/>
            <person name="Pandey A.P."/>
            <person name="Papenfuss A.P."/>
            <person name="Gasser R.B.G."/>
            <person name="Fischer K.F."/>
        </authorList>
    </citation>
    <scope>NUCLEOTIDE SEQUENCE</scope>
    <source>
        <strain evidence="8">SSS_KF_BRIS2020</strain>
    </source>
</reference>
<dbReference type="Pfam" id="PF11969">
    <property type="entry name" value="DcpS_C"/>
    <property type="match status" value="1"/>
</dbReference>
<dbReference type="Pfam" id="PF05652">
    <property type="entry name" value="DcpS"/>
    <property type="match status" value="1"/>
</dbReference>
<evidence type="ECO:0000256" key="6">
    <source>
        <dbReference type="PIRSR" id="PIRSR028973-1"/>
    </source>
</evidence>
<keyword evidence="5" id="KW-0378">Hydrolase</keyword>
<dbReference type="SUPFAM" id="SSF54197">
    <property type="entry name" value="HIT-like"/>
    <property type="match status" value="1"/>
</dbReference>
<dbReference type="AlphaFoldDB" id="A0A834REG1"/>
<dbReference type="EMBL" id="WVUK01000050">
    <property type="protein sequence ID" value="KAF7495071.1"/>
    <property type="molecule type" value="Genomic_DNA"/>
</dbReference>
<proteinExistence type="inferred from homology"/>
<gene>
    <name evidence="8" type="ORF">SSS_4813</name>
</gene>
<keyword evidence="10" id="KW-1185">Reference proteome</keyword>
<dbReference type="GO" id="GO:0000290">
    <property type="term" value="P:deadenylation-dependent decapping of nuclear-transcribed mRNA"/>
    <property type="evidence" value="ECO:0007669"/>
    <property type="project" value="UniProtKB-UniRule"/>
</dbReference>
<organism evidence="8">
    <name type="scientific">Sarcoptes scabiei</name>
    <name type="common">Itch mite</name>
    <name type="synonym">Acarus scabiei</name>
    <dbReference type="NCBI Taxonomy" id="52283"/>
    <lineage>
        <taxon>Eukaryota</taxon>
        <taxon>Metazoa</taxon>
        <taxon>Ecdysozoa</taxon>
        <taxon>Arthropoda</taxon>
        <taxon>Chelicerata</taxon>
        <taxon>Arachnida</taxon>
        <taxon>Acari</taxon>
        <taxon>Acariformes</taxon>
        <taxon>Sarcoptiformes</taxon>
        <taxon>Astigmata</taxon>
        <taxon>Psoroptidia</taxon>
        <taxon>Sarcoptoidea</taxon>
        <taxon>Sarcoptidae</taxon>
        <taxon>Sarcoptinae</taxon>
        <taxon>Sarcoptes</taxon>
    </lineage>
</organism>
<feature type="binding site" evidence="7">
    <location>
        <position position="185"/>
    </location>
    <ligand>
        <name>substrate</name>
    </ligand>
</feature>
<feature type="binding site" evidence="7">
    <location>
        <position position="183"/>
    </location>
    <ligand>
        <name>substrate</name>
    </ligand>
</feature>
<evidence type="ECO:0000256" key="5">
    <source>
        <dbReference type="PIRNR" id="PIRNR028973"/>
    </source>
</evidence>
<dbReference type="PANTHER" id="PTHR12978">
    <property type="entry name" value="HISTIDINE TRIAD HIT PROTEIN MEMBER"/>
    <property type="match status" value="1"/>
</dbReference>
<dbReference type="InterPro" id="IPR008594">
    <property type="entry name" value="DcpS/DCS2"/>
</dbReference>
<accession>A0A834REG1</accession>
<dbReference type="GO" id="GO:0000340">
    <property type="term" value="F:RNA 7-methylguanosine cap binding"/>
    <property type="evidence" value="ECO:0007669"/>
    <property type="project" value="UniProtKB-UniRule"/>
</dbReference>
<evidence type="ECO:0000256" key="2">
    <source>
        <dbReference type="ARBA" id="ARBA00012520"/>
    </source>
</evidence>
<evidence type="ECO:0000256" key="4">
    <source>
        <dbReference type="ARBA" id="ARBA00048222"/>
    </source>
</evidence>
<name>A0A834REG1_SARSC</name>
<keyword evidence="5" id="KW-0507">mRNA processing</keyword>
<feature type="binding site" evidence="7">
    <location>
        <position position="157"/>
    </location>
    <ligand>
        <name>substrate</name>
    </ligand>
</feature>
<feature type="active site" description="Nucleophile" evidence="6">
    <location>
        <position position="262"/>
    </location>
</feature>
<dbReference type="PIRSF" id="PIRSF028973">
    <property type="entry name" value="Scavenger_mRNA_decap_enz"/>
    <property type="match status" value="1"/>
</dbReference>
<dbReference type="GO" id="GO:0005634">
    <property type="term" value="C:nucleus"/>
    <property type="evidence" value="ECO:0007669"/>
    <property type="project" value="UniProtKB-SubCell"/>
</dbReference>
<dbReference type="EnsemblMetazoa" id="SSS_4813s_mrna">
    <property type="protein sequence ID" value="KAF7495071.1"/>
    <property type="gene ID" value="SSS_4813"/>
</dbReference>
<feature type="binding site" evidence="7">
    <location>
        <position position="167"/>
    </location>
    <ligand>
        <name>substrate</name>
    </ligand>
</feature>
<feature type="binding site" evidence="7">
    <location>
        <begin position="253"/>
        <end position="264"/>
    </location>
    <ligand>
        <name>substrate</name>
    </ligand>
</feature>